<sequence length="118" mass="12967">MAKTFLQVQKQIEQLQKEAEQLRRKEADGVLSRIKEAIVVYGFTAAELGFGKAPTQAKVAKKRIAKTARKTQQTSAAATSAPKYKDDQGNVWSGRGPRPGWFKAALEAGKSAEEFLTQ</sequence>
<dbReference type="OrthoDB" id="5297879at2"/>
<dbReference type="PANTHER" id="PTHR38097:SF2">
    <property type="entry name" value="DNA-BINDING PROTEIN STPA"/>
    <property type="match status" value="1"/>
</dbReference>
<evidence type="ECO:0000313" key="8">
    <source>
        <dbReference type="Proteomes" id="UP000032067"/>
    </source>
</evidence>
<proteinExistence type="inferred from homology"/>
<evidence type="ECO:0000259" key="6">
    <source>
        <dbReference type="SMART" id="SM00528"/>
    </source>
</evidence>
<accession>A0A0D0N1L3</accession>
<dbReference type="Gene3D" id="4.10.430.10">
    <property type="entry name" value="Histone-like protein H-NS, C-terminal domain"/>
    <property type="match status" value="1"/>
</dbReference>
<reference evidence="7 8" key="1">
    <citation type="submission" date="2014-12" db="EMBL/GenBank/DDBJ databases">
        <title>16Stimator: statistical estimation of ribosomal gene copy numbers from draft genome assemblies.</title>
        <authorList>
            <person name="Perisin M.A."/>
            <person name="Vetter M."/>
            <person name="Gilbert J.A."/>
            <person name="Bergelson J."/>
        </authorList>
    </citation>
    <scope>NUCLEOTIDE SEQUENCE [LARGE SCALE GENOMIC DNA]</scope>
    <source>
        <strain evidence="7 8">MEDvA23</strain>
    </source>
</reference>
<feature type="compositionally biased region" description="Low complexity" evidence="5">
    <location>
        <begin position="70"/>
        <end position="81"/>
    </location>
</feature>
<name>A0A0D0N1L3_VARPD</name>
<organism evidence="7 8">
    <name type="scientific">Variovorax paradoxus</name>
    <dbReference type="NCBI Taxonomy" id="34073"/>
    <lineage>
        <taxon>Bacteria</taxon>
        <taxon>Pseudomonadati</taxon>
        <taxon>Pseudomonadota</taxon>
        <taxon>Betaproteobacteria</taxon>
        <taxon>Burkholderiales</taxon>
        <taxon>Comamonadaceae</taxon>
        <taxon>Variovorax</taxon>
    </lineage>
</organism>
<evidence type="ECO:0000256" key="2">
    <source>
        <dbReference type="ARBA" id="ARBA00010610"/>
    </source>
</evidence>
<evidence type="ECO:0000313" key="7">
    <source>
        <dbReference type="EMBL" id="KIQ35250.1"/>
    </source>
</evidence>
<dbReference type="AlphaFoldDB" id="A0A0D0N1L3"/>
<gene>
    <name evidence="7" type="ORF">RT97_04855</name>
</gene>
<comment type="caution">
    <text evidence="7">The sequence shown here is derived from an EMBL/GenBank/DDBJ whole genome shotgun (WGS) entry which is preliminary data.</text>
</comment>
<dbReference type="GO" id="GO:0009295">
    <property type="term" value="C:nucleoid"/>
    <property type="evidence" value="ECO:0007669"/>
    <property type="project" value="UniProtKB-SubCell"/>
</dbReference>
<comment type="subcellular location">
    <subcellularLocation>
        <location evidence="1">Cytoplasm</location>
        <location evidence="1">Nucleoid</location>
    </subcellularLocation>
</comment>
<dbReference type="SMART" id="SM00528">
    <property type="entry name" value="HNS"/>
    <property type="match status" value="1"/>
</dbReference>
<evidence type="ECO:0000256" key="1">
    <source>
        <dbReference type="ARBA" id="ARBA00004453"/>
    </source>
</evidence>
<dbReference type="SUPFAM" id="SSF81273">
    <property type="entry name" value="H-NS histone-like proteins"/>
    <property type="match status" value="1"/>
</dbReference>
<dbReference type="InterPro" id="IPR037150">
    <property type="entry name" value="H-NS_C_dom_sf"/>
</dbReference>
<dbReference type="PANTHER" id="PTHR38097">
    <property type="match status" value="1"/>
</dbReference>
<dbReference type="EMBL" id="JXQQ01000010">
    <property type="protein sequence ID" value="KIQ35250.1"/>
    <property type="molecule type" value="Genomic_DNA"/>
</dbReference>
<feature type="domain" description="DNA-binding protein H-NS-like C-terminal" evidence="6">
    <location>
        <begin position="74"/>
        <end position="117"/>
    </location>
</feature>
<keyword evidence="4" id="KW-0238">DNA-binding</keyword>
<evidence type="ECO:0000256" key="4">
    <source>
        <dbReference type="ARBA" id="ARBA00023125"/>
    </source>
</evidence>
<evidence type="ECO:0000256" key="5">
    <source>
        <dbReference type="SAM" id="MobiDB-lite"/>
    </source>
</evidence>
<dbReference type="Proteomes" id="UP000032067">
    <property type="component" value="Unassembled WGS sequence"/>
</dbReference>
<evidence type="ECO:0000256" key="3">
    <source>
        <dbReference type="ARBA" id="ARBA00022490"/>
    </source>
</evidence>
<feature type="region of interest" description="Disordered" evidence="5">
    <location>
        <begin position="67"/>
        <end position="97"/>
    </location>
</feature>
<comment type="similarity">
    <text evidence="2">Belongs to the histone-like protein H-NS family.</text>
</comment>
<keyword evidence="3" id="KW-0963">Cytoplasm</keyword>
<dbReference type="InterPro" id="IPR027444">
    <property type="entry name" value="H-NS_C_dom"/>
</dbReference>
<protein>
    <recommendedName>
        <fullName evidence="6">DNA-binding protein H-NS-like C-terminal domain-containing protein</fullName>
    </recommendedName>
</protein>
<dbReference type="RefSeq" id="WP_042577655.1">
    <property type="nucleotide sequence ID" value="NZ_JXQQ01000010.1"/>
</dbReference>
<dbReference type="Pfam" id="PF00816">
    <property type="entry name" value="Histone_HNS"/>
    <property type="match status" value="1"/>
</dbReference>
<dbReference type="GO" id="GO:0003677">
    <property type="term" value="F:DNA binding"/>
    <property type="evidence" value="ECO:0007669"/>
    <property type="project" value="UniProtKB-KW"/>
</dbReference>